<dbReference type="AlphaFoldDB" id="A0A8B6BZV9"/>
<sequence length="570" mass="64405">MTWRKFLKQVEISNARSSLLERMLLKQQETIDKLSAFVTRHLQPQESENHTQRMSTARRSLIYAVENESEVPSPLPSHSSRLPDIPLTPTTSHITTLEQRNTFSPTFGFNMSTPPMRQSFTVPYSLFSDIPEEFLISENDLSRAIHSSKRPGNFACHIMPILFPELFTSDNLRTMYTFYGGGEVKLNKNPRNRQKREFLRRYVVTVFPEVICEKAFNERVLSKVNQLLRRPVHRKLNNISWILTGTGKAPASVALKITVNTYIRNDTNMPNASPISALAPYIGIQHSCRTVIKIPVIDPDDDRVGCRWAESQDCDQSCTDLPHAELNQKDCTIELDANTRNGYRPGQKYRVTLMADDYPRYDVFMNNKIITPQQKMSSTPVQFTIHIVNGPTSCSTGMKFVALTLPENIRVPYPPNRPHLINGVYLETPDVNKTSFLVSLSKGCTYQQLPDDTSRTNVTRLYEICKVTPRDMIGDALFCVWAMNGYGVTSQPRCVDVIVAGKVLCSPNYTDIQVDEEPKTTIAMVAGITVGSIILLLLIAGLTWYLYKIHKESSQTGPAGQETWATKPGM</sequence>
<feature type="domain" description="BEN" evidence="2">
    <location>
        <begin position="127"/>
        <end position="235"/>
    </location>
</feature>
<comment type="caution">
    <text evidence="3">The sequence shown here is derived from an EMBL/GenBank/DDBJ whole genome shotgun (WGS) entry which is preliminary data.</text>
</comment>
<proteinExistence type="predicted"/>
<evidence type="ECO:0000256" key="1">
    <source>
        <dbReference type="SAM" id="Phobius"/>
    </source>
</evidence>
<name>A0A8B6BZV9_MYTGA</name>
<dbReference type="InterPro" id="IPR018379">
    <property type="entry name" value="BEN_domain"/>
</dbReference>
<keyword evidence="1" id="KW-0472">Membrane</keyword>
<keyword evidence="1" id="KW-1133">Transmembrane helix</keyword>
<gene>
    <name evidence="3" type="ORF">MGAL_10B075096</name>
</gene>
<dbReference type="EMBL" id="UYJE01000971">
    <property type="protein sequence ID" value="VDH98002.1"/>
    <property type="molecule type" value="Genomic_DNA"/>
</dbReference>
<organism evidence="3 4">
    <name type="scientific">Mytilus galloprovincialis</name>
    <name type="common">Mediterranean mussel</name>
    <dbReference type="NCBI Taxonomy" id="29158"/>
    <lineage>
        <taxon>Eukaryota</taxon>
        <taxon>Metazoa</taxon>
        <taxon>Spiralia</taxon>
        <taxon>Lophotrochozoa</taxon>
        <taxon>Mollusca</taxon>
        <taxon>Bivalvia</taxon>
        <taxon>Autobranchia</taxon>
        <taxon>Pteriomorphia</taxon>
        <taxon>Mytilida</taxon>
        <taxon>Mytiloidea</taxon>
        <taxon>Mytilidae</taxon>
        <taxon>Mytilinae</taxon>
        <taxon>Mytilus</taxon>
    </lineage>
</organism>
<keyword evidence="4" id="KW-1185">Reference proteome</keyword>
<dbReference type="PROSITE" id="PS51457">
    <property type="entry name" value="BEN"/>
    <property type="match status" value="1"/>
</dbReference>
<dbReference type="Proteomes" id="UP000596742">
    <property type="component" value="Unassembled WGS sequence"/>
</dbReference>
<protein>
    <recommendedName>
        <fullName evidence="2">BEN domain-containing protein</fullName>
    </recommendedName>
</protein>
<evidence type="ECO:0000313" key="4">
    <source>
        <dbReference type="Proteomes" id="UP000596742"/>
    </source>
</evidence>
<accession>A0A8B6BZV9</accession>
<evidence type="ECO:0000313" key="3">
    <source>
        <dbReference type="EMBL" id="VDH98002.1"/>
    </source>
</evidence>
<feature type="transmembrane region" description="Helical" evidence="1">
    <location>
        <begin position="522"/>
        <end position="547"/>
    </location>
</feature>
<dbReference type="GO" id="GO:0003677">
    <property type="term" value="F:DNA binding"/>
    <property type="evidence" value="ECO:0007669"/>
    <property type="project" value="InterPro"/>
</dbReference>
<keyword evidence="1" id="KW-0812">Transmembrane</keyword>
<reference evidence="3" key="1">
    <citation type="submission" date="2018-11" db="EMBL/GenBank/DDBJ databases">
        <authorList>
            <person name="Alioto T."/>
            <person name="Alioto T."/>
        </authorList>
    </citation>
    <scope>NUCLEOTIDE SEQUENCE</scope>
</reference>
<dbReference type="OrthoDB" id="10063988at2759"/>
<evidence type="ECO:0000259" key="2">
    <source>
        <dbReference type="PROSITE" id="PS51457"/>
    </source>
</evidence>